<dbReference type="RefSeq" id="WP_104322525.1">
    <property type="nucleotide sequence ID" value="NZ_PSSX01000013.1"/>
</dbReference>
<dbReference type="AlphaFoldDB" id="A0A2S5Z836"/>
<dbReference type="Pfam" id="PF01243">
    <property type="entry name" value="PNPOx_N"/>
    <property type="match status" value="1"/>
</dbReference>
<accession>A0A2S5Z836</accession>
<keyword evidence="2" id="KW-0378">Hydrolase</keyword>
<dbReference type="Gene3D" id="2.30.110.10">
    <property type="entry name" value="Electron Transport, Fmn-binding Protein, Chain A"/>
    <property type="match status" value="1"/>
</dbReference>
<sequence length="185" mass="20619">MSEIRSIEQLNEVYSQPRDIVRQKVRPTLDTYTTRFIEHSAFALLSSIDSDGFTDISPKGGVPGFIKVADDRTLLIPDGAGNNRVDSLRNILCNPGVGLLFMVNGVNEVVRVKGRASIHRDEELFRLCPDGEKAPKVVIKVCIESVFFHCPKALTVGKLWEDDYRVERSFLPSLAEIVKSQVGSE</sequence>
<dbReference type="NCBIfam" id="TIGR04025">
    <property type="entry name" value="PPOX_FMN_DR2398"/>
    <property type="match status" value="1"/>
</dbReference>
<feature type="domain" description="Pyridoxamine 5'-phosphate oxidase N-terminal" evidence="1">
    <location>
        <begin position="35"/>
        <end position="150"/>
    </location>
</feature>
<evidence type="ECO:0000313" key="3">
    <source>
        <dbReference type="Proteomes" id="UP000239917"/>
    </source>
</evidence>
<dbReference type="InterPro" id="IPR011576">
    <property type="entry name" value="Pyridox_Oxase_N"/>
</dbReference>
<gene>
    <name evidence="2" type="ORF">KEHDKFFH_14320</name>
</gene>
<evidence type="ECO:0000313" key="2">
    <source>
        <dbReference type="EMBL" id="PPI83533.1"/>
    </source>
</evidence>
<dbReference type="OrthoDB" id="9796486at2"/>
<dbReference type="EMBL" id="PSSX01000013">
    <property type="protein sequence ID" value="PPI83533.1"/>
    <property type="molecule type" value="Genomic_DNA"/>
</dbReference>
<organism evidence="2 3">
    <name type="scientific">Marinobacter maroccanus</name>
    <dbReference type="NCBI Taxonomy" id="2055143"/>
    <lineage>
        <taxon>Bacteria</taxon>
        <taxon>Pseudomonadati</taxon>
        <taxon>Pseudomonadota</taxon>
        <taxon>Gammaproteobacteria</taxon>
        <taxon>Pseudomonadales</taxon>
        <taxon>Marinobacteraceae</taxon>
        <taxon>Marinobacter</taxon>
    </lineage>
</organism>
<dbReference type="InterPro" id="IPR012349">
    <property type="entry name" value="Split_barrel_FMN-bd"/>
</dbReference>
<keyword evidence="3" id="KW-1185">Reference proteome</keyword>
<evidence type="ECO:0000259" key="1">
    <source>
        <dbReference type="Pfam" id="PF01243"/>
    </source>
</evidence>
<protein>
    <submittedName>
        <fullName evidence="2">Phosphohydrolase</fullName>
    </submittedName>
</protein>
<name>A0A2S5Z836_9GAMM</name>
<dbReference type="SUPFAM" id="SSF50475">
    <property type="entry name" value="FMN-binding split barrel"/>
    <property type="match status" value="1"/>
</dbReference>
<dbReference type="GO" id="GO:0016787">
    <property type="term" value="F:hydrolase activity"/>
    <property type="evidence" value="ECO:0007669"/>
    <property type="project" value="UniProtKB-KW"/>
</dbReference>
<reference evidence="2 3" key="1">
    <citation type="submission" date="2018-01" db="EMBL/GenBank/DDBJ databases">
        <title>Complete genome sequences of the type strains of Marinobacter flavimaris and Marinobacter maroccanus.</title>
        <authorList>
            <person name="Palau M."/>
            <person name="Boujida N."/>
            <person name="Manresa A."/>
            <person name="Minana-Galbis D."/>
        </authorList>
    </citation>
    <scope>NUCLEOTIDE SEQUENCE [LARGE SCALE GENOMIC DNA]</scope>
    <source>
        <strain evidence="2 3">N4</strain>
    </source>
</reference>
<dbReference type="InterPro" id="IPR024029">
    <property type="entry name" value="Pyridox_Oxase_FMN-dep"/>
</dbReference>
<dbReference type="PANTHER" id="PTHR42815">
    <property type="entry name" value="FAD-BINDING, PUTATIVE (AFU_ORTHOLOGUE AFUA_6G07600)-RELATED"/>
    <property type="match status" value="1"/>
</dbReference>
<dbReference type="PANTHER" id="PTHR42815:SF2">
    <property type="entry name" value="FAD-BINDING, PUTATIVE (AFU_ORTHOLOGUE AFUA_6G07600)-RELATED"/>
    <property type="match status" value="1"/>
</dbReference>
<dbReference type="Proteomes" id="UP000239917">
    <property type="component" value="Unassembled WGS sequence"/>
</dbReference>
<comment type="caution">
    <text evidence="2">The sequence shown here is derived from an EMBL/GenBank/DDBJ whole genome shotgun (WGS) entry which is preliminary data.</text>
</comment>
<proteinExistence type="predicted"/>